<keyword evidence="5" id="KW-0158">Chromosome</keyword>
<keyword evidence="6" id="KW-0963">Cytoplasm</keyword>
<dbReference type="Proteomes" id="UP000033647">
    <property type="component" value="Unassembled WGS sequence"/>
</dbReference>
<evidence type="ECO:0000256" key="16">
    <source>
        <dbReference type="ARBA" id="ARBA00023328"/>
    </source>
</evidence>
<dbReference type="GO" id="GO:0051301">
    <property type="term" value="P:cell division"/>
    <property type="evidence" value="ECO:0007669"/>
    <property type="project" value="UniProtKB-KW"/>
</dbReference>
<evidence type="ECO:0000256" key="4">
    <source>
        <dbReference type="ARBA" id="ARBA00008491"/>
    </source>
</evidence>
<keyword evidence="10" id="KW-0159">Chromosome partition</keyword>
<dbReference type="GO" id="GO:0005876">
    <property type="term" value="C:spindle microtubule"/>
    <property type="evidence" value="ECO:0007669"/>
    <property type="project" value="InterPro"/>
</dbReference>
<evidence type="ECO:0000256" key="18">
    <source>
        <dbReference type="ARBA" id="ARBA00044346"/>
    </source>
</evidence>
<accession>A0A0F4GXH9</accession>
<gene>
    <name evidence="20" type="ORF">TI39_contig257g00004</name>
</gene>
<evidence type="ECO:0000256" key="15">
    <source>
        <dbReference type="ARBA" id="ARBA00023306"/>
    </source>
</evidence>
<evidence type="ECO:0000256" key="8">
    <source>
        <dbReference type="ARBA" id="ARBA00022701"/>
    </source>
</evidence>
<evidence type="ECO:0000256" key="10">
    <source>
        <dbReference type="ARBA" id="ARBA00022829"/>
    </source>
</evidence>
<keyword evidence="16" id="KW-0137">Centromere</keyword>
<keyword evidence="12 19" id="KW-0175">Coiled coil</keyword>
<organism evidence="20 21">
    <name type="scientific">Zymoseptoria brevis</name>
    <dbReference type="NCBI Taxonomy" id="1047168"/>
    <lineage>
        <taxon>Eukaryota</taxon>
        <taxon>Fungi</taxon>
        <taxon>Dikarya</taxon>
        <taxon>Ascomycota</taxon>
        <taxon>Pezizomycotina</taxon>
        <taxon>Dothideomycetes</taxon>
        <taxon>Dothideomycetidae</taxon>
        <taxon>Mycosphaerellales</taxon>
        <taxon>Mycosphaerellaceae</taxon>
        <taxon>Zymoseptoria</taxon>
    </lineage>
</organism>
<dbReference type="InterPro" id="IPR013966">
    <property type="entry name" value="Spc34"/>
</dbReference>
<evidence type="ECO:0000313" key="21">
    <source>
        <dbReference type="Proteomes" id="UP000033647"/>
    </source>
</evidence>
<protein>
    <recommendedName>
        <fullName evidence="17">DASH complex subunit SPC34</fullName>
    </recommendedName>
    <alternativeName>
        <fullName evidence="18">Outer kinetochore protein SPC34</fullName>
    </alternativeName>
</protein>
<dbReference type="GO" id="GO:0042729">
    <property type="term" value="C:DASH complex"/>
    <property type="evidence" value="ECO:0007669"/>
    <property type="project" value="InterPro"/>
</dbReference>
<evidence type="ECO:0000256" key="7">
    <source>
        <dbReference type="ARBA" id="ARBA00022618"/>
    </source>
</evidence>
<dbReference type="GO" id="GO:0008608">
    <property type="term" value="P:attachment of spindle microtubules to kinetochore"/>
    <property type="evidence" value="ECO:0007669"/>
    <property type="project" value="InterPro"/>
</dbReference>
<keyword evidence="8" id="KW-0493">Microtubule</keyword>
<proteinExistence type="inferred from homology"/>
<keyword evidence="15" id="KW-0131">Cell cycle</keyword>
<evidence type="ECO:0000256" key="19">
    <source>
        <dbReference type="SAM" id="Coils"/>
    </source>
</evidence>
<evidence type="ECO:0000256" key="2">
    <source>
        <dbReference type="ARBA" id="ARBA00004186"/>
    </source>
</evidence>
<keyword evidence="13" id="KW-0206">Cytoskeleton</keyword>
<evidence type="ECO:0000256" key="12">
    <source>
        <dbReference type="ARBA" id="ARBA00023054"/>
    </source>
</evidence>
<evidence type="ECO:0000256" key="14">
    <source>
        <dbReference type="ARBA" id="ARBA00023242"/>
    </source>
</evidence>
<evidence type="ECO:0000256" key="5">
    <source>
        <dbReference type="ARBA" id="ARBA00022454"/>
    </source>
</evidence>
<evidence type="ECO:0000256" key="13">
    <source>
        <dbReference type="ARBA" id="ARBA00023212"/>
    </source>
</evidence>
<evidence type="ECO:0000256" key="17">
    <source>
        <dbReference type="ARBA" id="ARBA00044112"/>
    </source>
</evidence>
<evidence type="ECO:0000313" key="20">
    <source>
        <dbReference type="EMBL" id="KJY02112.1"/>
    </source>
</evidence>
<comment type="similarity">
    <text evidence="4">Belongs to the DASH complex SPC34 family.</text>
</comment>
<keyword evidence="21" id="KW-1185">Reference proteome</keyword>
<keyword evidence="14" id="KW-0539">Nucleus</keyword>
<evidence type="ECO:0000256" key="3">
    <source>
        <dbReference type="ARBA" id="ARBA00004629"/>
    </source>
</evidence>
<evidence type="ECO:0000256" key="6">
    <source>
        <dbReference type="ARBA" id="ARBA00022490"/>
    </source>
</evidence>
<dbReference type="AlphaFoldDB" id="A0A0F4GXH9"/>
<evidence type="ECO:0000256" key="9">
    <source>
        <dbReference type="ARBA" id="ARBA00022776"/>
    </source>
</evidence>
<evidence type="ECO:0000256" key="1">
    <source>
        <dbReference type="ARBA" id="ARBA00004123"/>
    </source>
</evidence>
<name>A0A0F4GXH9_9PEZI</name>
<keyword evidence="11" id="KW-0995">Kinetochore</keyword>
<keyword evidence="7" id="KW-0132">Cell division</keyword>
<comment type="subcellular location">
    <subcellularLocation>
        <location evidence="3">Chromosome</location>
        <location evidence="3">Centromere</location>
        <location evidence="3">Kinetochore</location>
    </subcellularLocation>
    <subcellularLocation>
        <location evidence="2">Cytoplasm</location>
        <location evidence="2">Cytoskeleton</location>
        <location evidence="2">Spindle</location>
    </subcellularLocation>
    <subcellularLocation>
        <location evidence="1">Nucleus</location>
    </subcellularLocation>
</comment>
<reference evidence="20 21" key="1">
    <citation type="submission" date="2015-03" db="EMBL/GenBank/DDBJ databases">
        <title>RNA-seq based gene annotation and comparative genomics of four Zymoseptoria species reveal species-specific pathogenicity related genes and transposable element activity.</title>
        <authorList>
            <person name="Grandaubert J."/>
            <person name="Bhattacharyya A."/>
            <person name="Stukenbrock E.H."/>
        </authorList>
    </citation>
    <scope>NUCLEOTIDE SEQUENCE [LARGE SCALE GENOMIC DNA]</scope>
    <source>
        <strain evidence="20 21">Zb18110</strain>
    </source>
</reference>
<dbReference type="OrthoDB" id="10016597at2759"/>
<sequence>MASLLTSHLEQISLCASSIAELPFPGPKKFANALLSQHDITALIRDTESHERALFHLAPPPLPTKPGAGNDYTSGPVTAPTPAPHRRATMYGGRQTPRNKAVAAVLGGDLYQRTRKEGTRQKGEVDVEVLLEGAERLLAVYSIPGASERIVGLRRRHQQLTANIQYHEARVNQQSEDLAKISRKDYDAEGDEGGDEGDAVAAAPAVMSREDMEREEVEIRELERKKRALEERVTGMEKDLGGLMSHKSQVTMHHFTEGKSSISYLFPASAIDAENLPMPPRTAKEMENSPPEACCGHRDTYLDDMEDLRKVVIGTLVLKMPSAR</sequence>
<comment type="caution">
    <text evidence="20">The sequence shown here is derived from an EMBL/GenBank/DDBJ whole genome shotgun (WGS) entry which is preliminary data.</text>
</comment>
<dbReference type="Pfam" id="PF08657">
    <property type="entry name" value="DASH_Spc34"/>
    <property type="match status" value="2"/>
</dbReference>
<keyword evidence="9" id="KW-0498">Mitosis</keyword>
<dbReference type="EMBL" id="LAFY01000249">
    <property type="protein sequence ID" value="KJY02112.1"/>
    <property type="molecule type" value="Genomic_DNA"/>
</dbReference>
<evidence type="ECO:0000256" key="11">
    <source>
        <dbReference type="ARBA" id="ARBA00022838"/>
    </source>
</evidence>
<feature type="coiled-coil region" evidence="19">
    <location>
        <begin position="205"/>
        <end position="239"/>
    </location>
</feature>